<protein>
    <submittedName>
        <fullName evidence="2">Uncharacterized protein</fullName>
    </submittedName>
</protein>
<dbReference type="AlphaFoldDB" id="A0A448ZIA6"/>
<evidence type="ECO:0000313" key="3">
    <source>
        <dbReference type="Proteomes" id="UP000291116"/>
    </source>
</evidence>
<keyword evidence="3" id="KW-1185">Reference proteome</keyword>
<name>A0A448ZIA6_9STRA</name>
<organism evidence="2 3">
    <name type="scientific">Pseudo-nitzschia multistriata</name>
    <dbReference type="NCBI Taxonomy" id="183589"/>
    <lineage>
        <taxon>Eukaryota</taxon>
        <taxon>Sar</taxon>
        <taxon>Stramenopiles</taxon>
        <taxon>Ochrophyta</taxon>
        <taxon>Bacillariophyta</taxon>
        <taxon>Bacillariophyceae</taxon>
        <taxon>Bacillariophycidae</taxon>
        <taxon>Bacillariales</taxon>
        <taxon>Bacillariaceae</taxon>
        <taxon>Pseudo-nitzschia</taxon>
    </lineage>
</organism>
<sequence>METKKYEKASTETRDRRRLIVLTLRKHQDGIWITKLVEGLKESAPPPSSSQHRFEIDVIALEDWLGKGWLISDKVETNDDDKSSIIGLVNRVSDAASPALFKACCGLLAVVENVLHIPVWNGSTAYSLAGNKWRHHILFRQANLSAPITMVYYTGYGKDSERTTERTVEIDTGIFRQNEAGRFELLIKPNAGGFGVGIEKQSILPLIASSSSDQTHSFGRKKTTRSIRIPESFEDEMALIQQYEQPIDGKLYRVWFLNGKVQCAVERTIHVAKKEEEQGLLDAVATSTAEFTSGCAGGSFCTLPGSTRNHSGNISYDAKQTQSNKDSTNGSSVLEAPKSLASTVAPSNMLPWRVPREVRREIEDQLLPLVADAHCGSIEFLHSSPCRSSATAMIRNGDTSEIHENDNDEVEMQTTRGHCPRRLYFDFNLLSTLPIIEGPKDVDSSAIEQAKRAAEMVWPKDYDPWLELARAIWEFFVTADA</sequence>
<dbReference type="Proteomes" id="UP000291116">
    <property type="component" value="Unassembled WGS sequence"/>
</dbReference>
<evidence type="ECO:0000256" key="1">
    <source>
        <dbReference type="SAM" id="MobiDB-lite"/>
    </source>
</evidence>
<dbReference type="EMBL" id="CAACVS010000385">
    <property type="protein sequence ID" value="VEU41780.1"/>
    <property type="molecule type" value="Genomic_DNA"/>
</dbReference>
<dbReference type="OrthoDB" id="45864at2759"/>
<feature type="region of interest" description="Disordered" evidence="1">
    <location>
        <begin position="312"/>
        <end position="333"/>
    </location>
</feature>
<gene>
    <name evidence="2" type="ORF">PSNMU_V1.4_AUG-EV-PASAV3_0087260</name>
</gene>
<feature type="compositionally biased region" description="Polar residues" evidence="1">
    <location>
        <begin position="312"/>
        <end position="332"/>
    </location>
</feature>
<proteinExistence type="predicted"/>
<evidence type="ECO:0000313" key="2">
    <source>
        <dbReference type="EMBL" id="VEU41780.1"/>
    </source>
</evidence>
<reference evidence="2 3" key="1">
    <citation type="submission" date="2019-01" db="EMBL/GenBank/DDBJ databases">
        <authorList>
            <person name="Ferrante I. M."/>
        </authorList>
    </citation>
    <scope>NUCLEOTIDE SEQUENCE [LARGE SCALE GENOMIC DNA]</scope>
    <source>
        <strain evidence="2 3">B856</strain>
    </source>
</reference>
<accession>A0A448ZIA6</accession>